<proteinExistence type="predicted"/>
<dbReference type="EMBL" id="VOHK01000006">
    <property type="protein sequence ID" value="TWT18524.1"/>
    <property type="molecule type" value="Genomic_DNA"/>
</dbReference>
<dbReference type="Gene3D" id="2.30.30.40">
    <property type="entry name" value="SH3 Domains"/>
    <property type="match status" value="1"/>
</dbReference>
<dbReference type="InterPro" id="IPR003646">
    <property type="entry name" value="SH3-like_bac-type"/>
</dbReference>
<organism evidence="2 3">
    <name type="scientific">Luteimonas marina</name>
    <dbReference type="NCBI Taxonomy" id="488485"/>
    <lineage>
        <taxon>Bacteria</taxon>
        <taxon>Pseudomonadati</taxon>
        <taxon>Pseudomonadota</taxon>
        <taxon>Gammaproteobacteria</taxon>
        <taxon>Lysobacterales</taxon>
        <taxon>Lysobacteraceae</taxon>
        <taxon>Luteimonas</taxon>
    </lineage>
</organism>
<evidence type="ECO:0000313" key="3">
    <source>
        <dbReference type="Proteomes" id="UP000319980"/>
    </source>
</evidence>
<gene>
    <name evidence="2" type="ORF">FQY83_14185</name>
</gene>
<evidence type="ECO:0000313" key="2">
    <source>
        <dbReference type="EMBL" id="TWT18524.1"/>
    </source>
</evidence>
<reference evidence="2 3" key="1">
    <citation type="journal article" date="2008" name="Int. J. Syst. Evol. Microbiol.">
        <title>Luteimonas marina sp. nov., isolated from seawater.</title>
        <authorList>
            <person name="Baik K.S."/>
            <person name="Park S.C."/>
            <person name="Kim M.S."/>
            <person name="Kim E.M."/>
            <person name="Park C."/>
            <person name="Chun J."/>
            <person name="Seong C.N."/>
        </authorList>
    </citation>
    <scope>NUCLEOTIDE SEQUENCE [LARGE SCALE GENOMIC DNA]</scope>
    <source>
        <strain evidence="2 3">FR1330</strain>
    </source>
</reference>
<dbReference type="RefSeq" id="WP_146388630.1">
    <property type="nucleotide sequence ID" value="NZ_VOHK01000006.1"/>
</dbReference>
<protein>
    <submittedName>
        <fullName evidence="2">SH3 domain-containing protein</fullName>
    </submittedName>
</protein>
<dbReference type="Proteomes" id="UP000319980">
    <property type="component" value="Unassembled WGS sequence"/>
</dbReference>
<accession>A0A5C5TXL7</accession>
<evidence type="ECO:0000259" key="1">
    <source>
        <dbReference type="Pfam" id="PF08239"/>
    </source>
</evidence>
<keyword evidence="3" id="KW-1185">Reference proteome</keyword>
<comment type="caution">
    <text evidence="2">The sequence shown here is derived from an EMBL/GenBank/DDBJ whole genome shotgun (WGS) entry which is preliminary data.</text>
</comment>
<dbReference type="AlphaFoldDB" id="A0A5C5TXL7"/>
<sequence>MGRNSSGAQGVSVGTVVLLLVAVWLLGRCSGESSKSERDAAPISTVQPTSLAHVPAPLPEPVEVRYVDADSLNYRASPNGAVLGRLSRGTQVSVDDREGSWVKVSAGTSRTGWIAERYTCATTNCWHRVAATPVRPARVVPQRFGSSCPCSGSTNCIGPRGGRYCITRSGNKRYR</sequence>
<name>A0A5C5TXL7_9GAMM</name>
<dbReference type="Pfam" id="PF08239">
    <property type="entry name" value="SH3_3"/>
    <property type="match status" value="1"/>
</dbReference>
<feature type="domain" description="SH3b" evidence="1">
    <location>
        <begin position="75"/>
        <end position="118"/>
    </location>
</feature>